<reference evidence="2" key="2">
    <citation type="submission" date="2020-06" db="EMBL/GenBank/DDBJ databases">
        <title>Helianthus annuus Genome sequencing and assembly Release 2.</title>
        <authorList>
            <person name="Gouzy J."/>
            <person name="Langlade N."/>
            <person name="Munos S."/>
        </authorList>
    </citation>
    <scope>NUCLEOTIDE SEQUENCE</scope>
    <source>
        <tissue evidence="2">Leaves</tissue>
    </source>
</reference>
<name>A0A9K3E1L3_HELAN</name>
<dbReference type="EMBL" id="MNCJ02000330">
    <property type="protein sequence ID" value="KAF5765048.1"/>
    <property type="molecule type" value="Genomic_DNA"/>
</dbReference>
<evidence type="ECO:0000313" key="2">
    <source>
        <dbReference type="EMBL" id="KAF5765048.1"/>
    </source>
</evidence>
<organism evidence="2 3">
    <name type="scientific">Helianthus annuus</name>
    <name type="common">Common sunflower</name>
    <dbReference type="NCBI Taxonomy" id="4232"/>
    <lineage>
        <taxon>Eukaryota</taxon>
        <taxon>Viridiplantae</taxon>
        <taxon>Streptophyta</taxon>
        <taxon>Embryophyta</taxon>
        <taxon>Tracheophyta</taxon>
        <taxon>Spermatophyta</taxon>
        <taxon>Magnoliopsida</taxon>
        <taxon>eudicotyledons</taxon>
        <taxon>Gunneridae</taxon>
        <taxon>Pentapetalae</taxon>
        <taxon>asterids</taxon>
        <taxon>campanulids</taxon>
        <taxon>Asterales</taxon>
        <taxon>Asteraceae</taxon>
        <taxon>Asteroideae</taxon>
        <taxon>Heliantheae alliance</taxon>
        <taxon>Heliantheae</taxon>
        <taxon>Helianthus</taxon>
    </lineage>
</organism>
<accession>A0A9K3E1L3</accession>
<dbReference type="Gramene" id="mRNA:HanXRQr2_Chr15g0699161">
    <property type="protein sequence ID" value="mRNA:HanXRQr2_Chr15g0699161"/>
    <property type="gene ID" value="HanXRQr2_Chr15g0699161"/>
</dbReference>
<comment type="caution">
    <text evidence="2">The sequence shown here is derived from an EMBL/GenBank/DDBJ whole genome shotgun (WGS) entry which is preliminary data.</text>
</comment>
<keyword evidence="3" id="KW-1185">Reference proteome</keyword>
<feature type="region of interest" description="Disordered" evidence="1">
    <location>
        <begin position="44"/>
        <end position="77"/>
    </location>
</feature>
<reference evidence="2" key="1">
    <citation type="journal article" date="2017" name="Nature">
        <title>The sunflower genome provides insights into oil metabolism, flowering and Asterid evolution.</title>
        <authorList>
            <person name="Badouin H."/>
            <person name="Gouzy J."/>
            <person name="Grassa C.J."/>
            <person name="Murat F."/>
            <person name="Staton S.E."/>
            <person name="Cottret L."/>
            <person name="Lelandais-Briere C."/>
            <person name="Owens G.L."/>
            <person name="Carrere S."/>
            <person name="Mayjonade B."/>
            <person name="Legrand L."/>
            <person name="Gill N."/>
            <person name="Kane N.C."/>
            <person name="Bowers J.E."/>
            <person name="Hubner S."/>
            <person name="Bellec A."/>
            <person name="Berard A."/>
            <person name="Berges H."/>
            <person name="Blanchet N."/>
            <person name="Boniface M.C."/>
            <person name="Brunel D."/>
            <person name="Catrice O."/>
            <person name="Chaidir N."/>
            <person name="Claudel C."/>
            <person name="Donnadieu C."/>
            <person name="Faraut T."/>
            <person name="Fievet G."/>
            <person name="Helmstetter N."/>
            <person name="King M."/>
            <person name="Knapp S.J."/>
            <person name="Lai Z."/>
            <person name="Le Paslier M.C."/>
            <person name="Lippi Y."/>
            <person name="Lorenzon L."/>
            <person name="Mandel J.R."/>
            <person name="Marage G."/>
            <person name="Marchand G."/>
            <person name="Marquand E."/>
            <person name="Bret-Mestries E."/>
            <person name="Morien E."/>
            <person name="Nambeesan S."/>
            <person name="Nguyen T."/>
            <person name="Pegot-Espagnet P."/>
            <person name="Pouilly N."/>
            <person name="Raftis F."/>
            <person name="Sallet E."/>
            <person name="Schiex T."/>
            <person name="Thomas J."/>
            <person name="Vandecasteele C."/>
            <person name="Vares D."/>
            <person name="Vear F."/>
            <person name="Vautrin S."/>
            <person name="Crespi M."/>
            <person name="Mangin B."/>
            <person name="Burke J.M."/>
            <person name="Salse J."/>
            <person name="Munos S."/>
            <person name="Vincourt P."/>
            <person name="Rieseberg L.H."/>
            <person name="Langlade N.B."/>
        </authorList>
    </citation>
    <scope>NUCLEOTIDE SEQUENCE</scope>
    <source>
        <tissue evidence="2">Leaves</tissue>
    </source>
</reference>
<dbReference type="Proteomes" id="UP000215914">
    <property type="component" value="Unassembled WGS sequence"/>
</dbReference>
<evidence type="ECO:0000256" key="1">
    <source>
        <dbReference type="SAM" id="MobiDB-lite"/>
    </source>
</evidence>
<gene>
    <name evidence="2" type="ORF">HanXRQr2_Chr15g0699161</name>
</gene>
<feature type="compositionally biased region" description="Polar residues" evidence="1">
    <location>
        <begin position="53"/>
        <end position="65"/>
    </location>
</feature>
<sequence length="77" mass="8534">MASMIGEVRPMHVSTRKEGHVVVTNVTKAETVSEYYPTSQEHSVLAIPPTTPNPKINQKKTSASWVTRVKPRCKEGT</sequence>
<dbReference type="AlphaFoldDB" id="A0A9K3E1L3"/>
<proteinExistence type="predicted"/>
<evidence type="ECO:0000313" key="3">
    <source>
        <dbReference type="Proteomes" id="UP000215914"/>
    </source>
</evidence>
<protein>
    <submittedName>
        <fullName evidence="2">Uncharacterized protein</fullName>
    </submittedName>
</protein>